<accession>A0A0D3CFA2</accession>
<evidence type="ECO:0000256" key="6">
    <source>
        <dbReference type="SAM" id="Phobius"/>
    </source>
</evidence>
<evidence type="ECO:0000259" key="7">
    <source>
        <dbReference type="Pfam" id="PF13966"/>
    </source>
</evidence>
<keyword evidence="4 6" id="KW-1133">Transmembrane helix</keyword>
<reference evidence="8 9" key="1">
    <citation type="journal article" date="2014" name="Genome Biol.">
        <title>Transcriptome and methylome profiling reveals relics of genome dominance in the mesopolyploid Brassica oleracea.</title>
        <authorList>
            <person name="Parkin I.A."/>
            <person name="Koh C."/>
            <person name="Tang H."/>
            <person name="Robinson S.J."/>
            <person name="Kagale S."/>
            <person name="Clarke W.E."/>
            <person name="Town C.D."/>
            <person name="Nixon J."/>
            <person name="Krishnakumar V."/>
            <person name="Bidwell S.L."/>
            <person name="Denoeud F."/>
            <person name="Belcram H."/>
            <person name="Links M.G."/>
            <person name="Just J."/>
            <person name="Clarke C."/>
            <person name="Bender T."/>
            <person name="Huebert T."/>
            <person name="Mason A.S."/>
            <person name="Pires J.C."/>
            <person name="Barker G."/>
            <person name="Moore J."/>
            <person name="Walley P.G."/>
            <person name="Manoli S."/>
            <person name="Batley J."/>
            <person name="Edwards D."/>
            <person name="Nelson M.N."/>
            <person name="Wang X."/>
            <person name="Paterson A.H."/>
            <person name="King G."/>
            <person name="Bancroft I."/>
            <person name="Chalhoub B."/>
            <person name="Sharpe A.G."/>
        </authorList>
    </citation>
    <scope>NUCLEOTIDE SEQUENCE</scope>
    <source>
        <strain evidence="8 9">cv. TO1000</strain>
    </source>
</reference>
<keyword evidence="3 6" id="KW-0812">Transmembrane</keyword>
<dbReference type="PANTHER" id="PTHR13180">
    <property type="entry name" value="SMALL MEMBRANE PROTEIN-RELATED"/>
    <property type="match status" value="1"/>
</dbReference>
<evidence type="ECO:0000256" key="4">
    <source>
        <dbReference type="ARBA" id="ARBA00022989"/>
    </source>
</evidence>
<dbReference type="Pfam" id="PF05255">
    <property type="entry name" value="UPF0220"/>
    <property type="match status" value="1"/>
</dbReference>
<dbReference type="AlphaFoldDB" id="A0A0D3CFA2"/>
<dbReference type="STRING" id="109376.A0A0D3CFA2"/>
<feature type="transmembrane region" description="Helical" evidence="6">
    <location>
        <begin position="81"/>
        <end position="104"/>
    </location>
</feature>
<dbReference type="InterPro" id="IPR026960">
    <property type="entry name" value="RVT-Znf"/>
</dbReference>
<comment type="similarity">
    <text evidence="2">Belongs to the UPF0220 family.</text>
</comment>
<name>A0A0D3CFA2_BRAOL</name>
<dbReference type="Proteomes" id="UP000032141">
    <property type="component" value="Chromosome C5"/>
</dbReference>
<dbReference type="eggNOG" id="KOG3393">
    <property type="taxonomic scope" value="Eukaryota"/>
</dbReference>
<evidence type="ECO:0000256" key="5">
    <source>
        <dbReference type="ARBA" id="ARBA00023136"/>
    </source>
</evidence>
<protein>
    <recommendedName>
        <fullName evidence="7">Reverse transcriptase zinc-binding domain-containing protein</fullName>
    </recommendedName>
</protein>
<keyword evidence="5 6" id="KW-0472">Membrane</keyword>
<feature type="domain" description="Reverse transcriptase zinc-binding" evidence="7">
    <location>
        <begin position="222"/>
        <end position="268"/>
    </location>
</feature>
<dbReference type="HOGENOM" id="CLU_1013189_0_0_1"/>
<evidence type="ECO:0000256" key="1">
    <source>
        <dbReference type="ARBA" id="ARBA00004141"/>
    </source>
</evidence>
<organism evidence="8 9">
    <name type="scientific">Brassica oleracea var. oleracea</name>
    <dbReference type="NCBI Taxonomy" id="109376"/>
    <lineage>
        <taxon>Eukaryota</taxon>
        <taxon>Viridiplantae</taxon>
        <taxon>Streptophyta</taxon>
        <taxon>Embryophyta</taxon>
        <taxon>Tracheophyta</taxon>
        <taxon>Spermatophyta</taxon>
        <taxon>Magnoliopsida</taxon>
        <taxon>eudicotyledons</taxon>
        <taxon>Gunneridae</taxon>
        <taxon>Pentapetalae</taxon>
        <taxon>rosids</taxon>
        <taxon>malvids</taxon>
        <taxon>Brassicales</taxon>
        <taxon>Brassicaceae</taxon>
        <taxon>Brassiceae</taxon>
        <taxon>Brassica</taxon>
    </lineage>
</organism>
<dbReference type="eggNOG" id="KOG1075">
    <property type="taxonomic scope" value="Eukaryota"/>
</dbReference>
<keyword evidence="9" id="KW-1185">Reference proteome</keyword>
<feature type="transmembrane region" description="Helical" evidence="6">
    <location>
        <begin position="6"/>
        <end position="27"/>
    </location>
</feature>
<dbReference type="Pfam" id="PF13966">
    <property type="entry name" value="zf-RVT"/>
    <property type="match status" value="1"/>
</dbReference>
<dbReference type="EnsemblPlants" id="Bo5g069340.1">
    <property type="protein sequence ID" value="Bo5g069340.1"/>
    <property type="gene ID" value="Bo5g069340"/>
</dbReference>
<sequence length="275" mass="30903">MDLAELWAIFGPGFSGAVFGTGWWFWVDAVVCSSIQVPFLHYLPGFPFNAGIFASLGALMFNCVRKEDIDYSPYDEGEWRLKLWLFIAYVVAFVSLAASVGLLIQDSVVKTGPSTWTGVAASQMLSGRVGDGRKISFWYDNWSIHGLLVRFIDSNGPLVMGIQDQSTVAEAFSVRDRRAPSRTRNPNISLLRATLRDWPHQAVPSEPDTFLWGPSNSCSGIFSTKKTWEFFRPRAETKEWSQMVWFKNMVPKTVFNFWVANLSRLPIMSVCTSGA</sequence>
<evidence type="ECO:0000313" key="9">
    <source>
        <dbReference type="Proteomes" id="UP000032141"/>
    </source>
</evidence>
<dbReference type="InterPro" id="IPR007919">
    <property type="entry name" value="UPF0220"/>
</dbReference>
<dbReference type="GO" id="GO:0016020">
    <property type="term" value="C:membrane"/>
    <property type="evidence" value="ECO:0007669"/>
    <property type="project" value="UniProtKB-SubCell"/>
</dbReference>
<comment type="subcellular location">
    <subcellularLocation>
        <location evidence="1">Membrane</location>
        <topology evidence="1">Multi-pass membrane protein</topology>
    </subcellularLocation>
</comment>
<proteinExistence type="inferred from homology"/>
<evidence type="ECO:0000313" key="8">
    <source>
        <dbReference type="EnsemblPlants" id="Bo5g069340.1"/>
    </source>
</evidence>
<dbReference type="Gramene" id="Bo5g069340.1">
    <property type="protein sequence ID" value="Bo5g069340.1"/>
    <property type="gene ID" value="Bo5g069340"/>
</dbReference>
<reference evidence="8" key="2">
    <citation type="submission" date="2015-03" db="UniProtKB">
        <authorList>
            <consortium name="EnsemblPlants"/>
        </authorList>
    </citation>
    <scope>IDENTIFICATION</scope>
</reference>
<feature type="transmembrane region" description="Helical" evidence="6">
    <location>
        <begin position="39"/>
        <end position="61"/>
    </location>
</feature>
<evidence type="ECO:0000256" key="3">
    <source>
        <dbReference type="ARBA" id="ARBA00022692"/>
    </source>
</evidence>
<evidence type="ECO:0000256" key="2">
    <source>
        <dbReference type="ARBA" id="ARBA00005335"/>
    </source>
</evidence>